<dbReference type="EMBL" id="PCWA01000084">
    <property type="protein sequence ID" value="PIQ88836.1"/>
    <property type="molecule type" value="Genomic_DNA"/>
</dbReference>
<dbReference type="GO" id="GO:0008664">
    <property type="term" value="F:RNA 2',3'-cyclic 3'-phosphodiesterase activity"/>
    <property type="evidence" value="ECO:0007669"/>
    <property type="project" value="UniProtKB-EC"/>
</dbReference>
<dbReference type="HAMAP" id="MF_01940">
    <property type="entry name" value="RNA_CPDase"/>
    <property type="match status" value="1"/>
</dbReference>
<dbReference type="InterPro" id="IPR004175">
    <property type="entry name" value="RNA_CPDase"/>
</dbReference>
<comment type="similarity">
    <text evidence="2">Belongs to the 2H phosphoesterase superfamily. ThpR family.</text>
</comment>
<feature type="domain" description="Phosphoesterase HXTX" evidence="3">
    <location>
        <begin position="102"/>
        <end position="179"/>
    </location>
</feature>
<dbReference type="Pfam" id="PF02834">
    <property type="entry name" value="LigT_PEase"/>
    <property type="match status" value="2"/>
</dbReference>
<evidence type="ECO:0000256" key="2">
    <source>
        <dbReference type="HAMAP-Rule" id="MF_01940"/>
    </source>
</evidence>
<feature type="short sequence motif" description="HXTX 1" evidence="2">
    <location>
        <begin position="40"/>
        <end position="43"/>
    </location>
</feature>
<sequence>MRTFIAIELSKELQNKLNFLEDKLKHNSADVKWVKPENIHLTLKFLGNTGEEKLEPIKKILDNLAVRFKKFSLEISGLGAFPGLKSPRVIWIGSNVINDNQNIILNMVKILDEELEKLGFPKEKKRFHAHATIGRVRSSKNMQILKESLEKNIKFKAGILEANKISLIQSTLTPSGSIYTPIHTVKLT</sequence>
<comment type="catalytic activity">
    <reaction evidence="2">
        <text>a 3'-end 2',3'-cyclophospho-ribonucleotide-RNA + H2O = a 3'-end 2'-phospho-ribonucleotide-RNA + H(+)</text>
        <dbReference type="Rhea" id="RHEA:11828"/>
        <dbReference type="Rhea" id="RHEA-COMP:10464"/>
        <dbReference type="Rhea" id="RHEA-COMP:17353"/>
        <dbReference type="ChEBI" id="CHEBI:15377"/>
        <dbReference type="ChEBI" id="CHEBI:15378"/>
        <dbReference type="ChEBI" id="CHEBI:83064"/>
        <dbReference type="ChEBI" id="CHEBI:173113"/>
        <dbReference type="EC" id="3.1.4.58"/>
    </reaction>
</comment>
<feature type="domain" description="Phosphoesterase HXTX" evidence="3">
    <location>
        <begin position="7"/>
        <end position="91"/>
    </location>
</feature>
<protein>
    <recommendedName>
        <fullName evidence="2">RNA 2',3'-cyclic phosphodiesterase</fullName>
        <shortName evidence="2">RNA 2',3'-CPDase</shortName>
        <ecNumber evidence="2">3.1.4.58</ecNumber>
    </recommendedName>
</protein>
<dbReference type="Gene3D" id="3.90.1140.10">
    <property type="entry name" value="Cyclic phosphodiesterase"/>
    <property type="match status" value="1"/>
</dbReference>
<evidence type="ECO:0000256" key="1">
    <source>
        <dbReference type="ARBA" id="ARBA00022801"/>
    </source>
</evidence>
<feature type="active site" description="Proton donor" evidence="2">
    <location>
        <position position="40"/>
    </location>
</feature>
<dbReference type="InterPro" id="IPR014051">
    <property type="entry name" value="Phosphoesterase_HXTX"/>
</dbReference>
<proteinExistence type="inferred from homology"/>
<reference evidence="4 5" key="1">
    <citation type="submission" date="2017-09" db="EMBL/GenBank/DDBJ databases">
        <title>Depth-based differentiation of microbial function through sediment-hosted aquifers and enrichment of novel symbionts in the deep terrestrial subsurface.</title>
        <authorList>
            <person name="Probst A.J."/>
            <person name="Ladd B."/>
            <person name="Jarett J.K."/>
            <person name="Geller-Mcgrath D.E."/>
            <person name="Sieber C.M."/>
            <person name="Emerson J.B."/>
            <person name="Anantharaman K."/>
            <person name="Thomas B.C."/>
            <person name="Malmstrom R."/>
            <person name="Stieglmeier M."/>
            <person name="Klingl A."/>
            <person name="Woyke T."/>
            <person name="Ryan C.M."/>
            <person name="Banfield J.F."/>
        </authorList>
    </citation>
    <scope>NUCLEOTIDE SEQUENCE [LARGE SCALE GENOMIC DNA]</scope>
    <source>
        <strain evidence="4">CG11_big_fil_rev_8_21_14_0_20_42_13</strain>
    </source>
</reference>
<gene>
    <name evidence="4" type="ORF">COV72_06055</name>
</gene>
<accession>A0A2H0LWS9</accession>
<keyword evidence="1 2" id="KW-0378">Hydrolase</keyword>
<organism evidence="4 5">
    <name type="scientific">Candidatus Ghiorseimicrobium undicola</name>
    <dbReference type="NCBI Taxonomy" id="1974746"/>
    <lineage>
        <taxon>Bacteria</taxon>
        <taxon>Pseudomonadati</taxon>
        <taxon>Candidatus Omnitrophota</taxon>
        <taxon>Candidatus Ghiorseimicrobium</taxon>
    </lineage>
</organism>
<dbReference type="Proteomes" id="UP000229641">
    <property type="component" value="Unassembled WGS sequence"/>
</dbReference>
<dbReference type="EC" id="3.1.4.58" evidence="2"/>
<dbReference type="PANTHER" id="PTHR35561">
    <property type="entry name" value="RNA 2',3'-CYCLIC PHOSPHODIESTERASE"/>
    <property type="match status" value="1"/>
</dbReference>
<dbReference type="PANTHER" id="PTHR35561:SF1">
    <property type="entry name" value="RNA 2',3'-CYCLIC PHOSPHODIESTERASE"/>
    <property type="match status" value="1"/>
</dbReference>
<dbReference type="InterPro" id="IPR009097">
    <property type="entry name" value="Cyclic_Pdiesterase"/>
</dbReference>
<evidence type="ECO:0000313" key="5">
    <source>
        <dbReference type="Proteomes" id="UP000229641"/>
    </source>
</evidence>
<name>A0A2H0LWS9_9BACT</name>
<comment type="function">
    <text evidence="2">Hydrolyzes RNA 2',3'-cyclic phosphodiester to an RNA 2'-phosphomonoester.</text>
</comment>
<feature type="short sequence motif" description="HXTX 2" evidence="2">
    <location>
        <begin position="130"/>
        <end position="133"/>
    </location>
</feature>
<comment type="caution">
    <text evidence="4">The sequence shown here is derived from an EMBL/GenBank/DDBJ whole genome shotgun (WGS) entry which is preliminary data.</text>
</comment>
<dbReference type="GO" id="GO:0004113">
    <property type="term" value="F:2',3'-cyclic-nucleotide 3'-phosphodiesterase activity"/>
    <property type="evidence" value="ECO:0007669"/>
    <property type="project" value="InterPro"/>
</dbReference>
<dbReference type="AlphaFoldDB" id="A0A2H0LWS9"/>
<feature type="active site" description="Proton acceptor" evidence="2">
    <location>
        <position position="130"/>
    </location>
</feature>
<dbReference type="SUPFAM" id="SSF55144">
    <property type="entry name" value="LigT-like"/>
    <property type="match status" value="1"/>
</dbReference>
<dbReference type="NCBIfam" id="TIGR02258">
    <property type="entry name" value="2_5_ligase"/>
    <property type="match status" value="1"/>
</dbReference>
<evidence type="ECO:0000259" key="3">
    <source>
        <dbReference type="Pfam" id="PF02834"/>
    </source>
</evidence>
<evidence type="ECO:0000313" key="4">
    <source>
        <dbReference type="EMBL" id="PIQ88836.1"/>
    </source>
</evidence>